<proteinExistence type="predicted"/>
<keyword evidence="2" id="KW-0808">Transferase</keyword>
<dbReference type="InterPro" id="IPR001173">
    <property type="entry name" value="Glyco_trans_2-like"/>
</dbReference>
<dbReference type="CDD" id="cd04186">
    <property type="entry name" value="GT_2_like_c"/>
    <property type="match status" value="1"/>
</dbReference>
<evidence type="ECO:0000313" key="3">
    <source>
        <dbReference type="Proteomes" id="UP000321954"/>
    </source>
</evidence>
<name>A0A5B8YPF8_9FLAO</name>
<keyword evidence="3" id="KW-1185">Reference proteome</keyword>
<protein>
    <submittedName>
        <fullName evidence="2">Glycosyltransferase family 2 protein</fullName>
    </submittedName>
</protein>
<dbReference type="Pfam" id="PF00535">
    <property type="entry name" value="Glycos_transf_2"/>
    <property type="match status" value="1"/>
</dbReference>
<evidence type="ECO:0000259" key="1">
    <source>
        <dbReference type="Pfam" id="PF00535"/>
    </source>
</evidence>
<dbReference type="OrthoDB" id="9771846at2"/>
<dbReference type="PANTHER" id="PTHR43179">
    <property type="entry name" value="RHAMNOSYLTRANSFERASE WBBL"/>
    <property type="match status" value="1"/>
</dbReference>
<gene>
    <name evidence="2" type="ORF">FK178_08545</name>
</gene>
<evidence type="ECO:0000313" key="2">
    <source>
        <dbReference type="EMBL" id="QED37769.1"/>
    </source>
</evidence>
<dbReference type="PANTHER" id="PTHR43179:SF7">
    <property type="entry name" value="RHAMNOSYLTRANSFERASE WBBL"/>
    <property type="match status" value="1"/>
</dbReference>
<dbReference type="InterPro" id="IPR029044">
    <property type="entry name" value="Nucleotide-diphossugar_trans"/>
</dbReference>
<reference evidence="2 3" key="1">
    <citation type="submission" date="2019-08" db="EMBL/GenBank/DDBJ databases">
        <title>Antarcticibacterium arcticum sp. nov., a bacterium isolated from marine sediment of the Canadian Beaufort Sea.</title>
        <authorList>
            <person name="Lee Y.M."/>
            <person name="Baek K."/>
            <person name="Lee D.-H."/>
            <person name="Shin S.C."/>
            <person name="Jin Y.K."/>
            <person name="Park Y."/>
        </authorList>
    </citation>
    <scope>NUCLEOTIDE SEQUENCE [LARGE SCALE GENOMIC DNA]</scope>
    <source>
        <strain evidence="2 3">PAMC 28998</strain>
    </source>
</reference>
<dbReference type="Proteomes" id="UP000321954">
    <property type="component" value="Chromosome"/>
</dbReference>
<feature type="domain" description="Glycosyltransferase 2-like" evidence="1">
    <location>
        <begin position="6"/>
        <end position="173"/>
    </location>
</feature>
<dbReference type="AlphaFoldDB" id="A0A5B8YPF8"/>
<dbReference type="RefSeq" id="WP_146833554.1">
    <property type="nucleotide sequence ID" value="NZ_CP042476.1"/>
</dbReference>
<accession>A0A5B8YPF8</accession>
<dbReference type="Gene3D" id="3.90.550.10">
    <property type="entry name" value="Spore Coat Polysaccharide Biosynthesis Protein SpsA, Chain A"/>
    <property type="match status" value="1"/>
</dbReference>
<organism evidence="2 3">
    <name type="scientific">Antarcticibacterium arcticum</name>
    <dbReference type="NCBI Taxonomy" id="2585771"/>
    <lineage>
        <taxon>Bacteria</taxon>
        <taxon>Pseudomonadati</taxon>
        <taxon>Bacteroidota</taxon>
        <taxon>Flavobacteriia</taxon>
        <taxon>Flavobacteriales</taxon>
        <taxon>Flavobacteriaceae</taxon>
        <taxon>Antarcticibacterium</taxon>
    </lineage>
</organism>
<sequence>MSGIWIVIVSYNGMQWLSECLESTRPYSVIIVDNNSTDGTQEYIKETHPEIILLEQKKNLGFGKANNIGISWALKQGADYVFLLNQDAYLQPITLKRLIRVHENNPNFGILSPIHLNGAGTLLDENFSKYYVSYDSNPRFYADYILNNNRKEIYEVPFINAAAWLISKQCLETVGGFDPMFYHYGEDENFCQRVHFFNFKVGVVTDVFFHHDRENRDKMKIKRGSDKYFENFEKIIKVRYGNINEKIDEKLKQEIRSKKIEYIKSFIKLNFTEAKYYNKKYLMLLKTSPILKMSRKFNKEPGLKYLDIGGKNL</sequence>
<dbReference type="SUPFAM" id="SSF53448">
    <property type="entry name" value="Nucleotide-diphospho-sugar transferases"/>
    <property type="match status" value="1"/>
</dbReference>
<dbReference type="GO" id="GO:0016740">
    <property type="term" value="F:transferase activity"/>
    <property type="evidence" value="ECO:0007669"/>
    <property type="project" value="UniProtKB-KW"/>
</dbReference>
<dbReference type="KEGG" id="anp:FK178_08545"/>
<dbReference type="EMBL" id="CP042476">
    <property type="protein sequence ID" value="QED37769.1"/>
    <property type="molecule type" value="Genomic_DNA"/>
</dbReference>